<evidence type="ECO:0000256" key="10">
    <source>
        <dbReference type="SAM" id="MobiDB-lite"/>
    </source>
</evidence>
<evidence type="ECO:0000256" key="5">
    <source>
        <dbReference type="ARBA" id="ARBA00022695"/>
    </source>
</evidence>
<evidence type="ECO:0000313" key="14">
    <source>
        <dbReference type="Proteomes" id="UP000315783"/>
    </source>
</evidence>
<feature type="domain" description="DNA polymerase delta subunit OB-fold" evidence="12">
    <location>
        <begin position="47"/>
        <end position="183"/>
    </location>
</feature>
<sequence length="536" mass="57343">MVTLEEVSGSLLQKPSDTPLSVPPRDGSSYKPLSTFVLDKQRSYQQQYGDMYFLRLTKIKPAVEQVAAAAWDGTTIGGETAGKVDRVLDVRQGELCWVAGTVYMDMALKPNILEDVSKDRWLSAPVSTQKYYSDDGSDQVTLEDDSGRIRLVGDILKTVPLVTGCIIAVMGTENTSGELEVLDLKFPDLPPQPERWALSAGPPKANGKHKEEEDTDMADGDGDDDDVNSPGSSNHKQIAIVSGLSFSGVDASAAVEVNLLLEYLLGESLSPGAQSQVSHISRLIIAGDSIDPSASAAAATATATATEEDGKKKADTAGPAGSKKYGYDASSYNALPSQLFDEWVSELLPSMPVTLLPGARDPANASYPQQPLHTALFPSARAFGADPTAPGPAAAAAAAAPGWFDSVTNPWEAEIEGWRVLGTGGQNVDDVFKYVDSDDRLGMMEAMCRWRCCAPTAPDTLWSYPFQDDDPFVLKSCPHLYFVGNQPEFGTRLIHGPEGQSVRLVAVPSFSVSGEIVLVDMETLDVTKVKIETSSV</sequence>
<comment type="similarity">
    <text evidence="2">Belongs to the DNA polymerase delta/II small subunit family.</text>
</comment>
<feature type="compositionally biased region" description="Polar residues" evidence="10">
    <location>
        <begin position="10"/>
        <end position="19"/>
    </location>
</feature>
<keyword evidence="5" id="KW-0548">Nucleotidyltransferase</keyword>
<protein>
    <recommendedName>
        <fullName evidence="3">DNA-directed DNA polymerase</fullName>
        <ecNumber evidence="3">2.7.7.7</ecNumber>
    </recommendedName>
</protein>
<dbReference type="STRING" id="43265.A0A545VC09"/>
<dbReference type="Proteomes" id="UP000315783">
    <property type="component" value="Unassembled WGS sequence"/>
</dbReference>
<keyword evidence="4" id="KW-0808">Transferase</keyword>
<evidence type="ECO:0000256" key="2">
    <source>
        <dbReference type="ARBA" id="ARBA00006035"/>
    </source>
</evidence>
<dbReference type="PANTHER" id="PTHR10416">
    <property type="entry name" value="DNA POLYMERASE DELTA SUBUNIT 2"/>
    <property type="match status" value="1"/>
</dbReference>
<dbReference type="FunFam" id="2.40.50.430:FF:000002">
    <property type="entry name" value="DNA polymerase delta subunit"/>
    <property type="match status" value="1"/>
</dbReference>
<name>A0A545VC09_9HYPO</name>
<dbReference type="GO" id="GO:0003887">
    <property type="term" value="F:DNA-directed DNA polymerase activity"/>
    <property type="evidence" value="ECO:0007669"/>
    <property type="project" value="UniProtKB-KW"/>
</dbReference>
<dbReference type="Gene3D" id="2.40.50.430">
    <property type="match status" value="1"/>
</dbReference>
<proteinExistence type="inferred from homology"/>
<keyword evidence="14" id="KW-1185">Reference proteome</keyword>
<dbReference type="FunFam" id="3.60.21.50:FF:000006">
    <property type="entry name" value="DNA polymerase delta subunit 2, putative"/>
    <property type="match status" value="1"/>
</dbReference>
<dbReference type="AlphaFoldDB" id="A0A545VC09"/>
<keyword evidence="7" id="KW-0239">DNA-directed DNA polymerase</keyword>
<dbReference type="InterPro" id="IPR024826">
    <property type="entry name" value="DNA_pol_delta/II_ssu"/>
</dbReference>
<dbReference type="GO" id="GO:0006273">
    <property type="term" value="P:lagging strand elongation"/>
    <property type="evidence" value="ECO:0007669"/>
    <property type="project" value="UniProtKB-ARBA"/>
</dbReference>
<reference evidence="13 14" key="1">
    <citation type="journal article" date="2019" name="Appl. Microbiol. Biotechnol.">
        <title>Genome sequence of Isaria javanica and comparative genome analysis insights into family S53 peptidase evolution in fungal entomopathogens.</title>
        <authorList>
            <person name="Lin R."/>
            <person name="Zhang X."/>
            <person name="Xin B."/>
            <person name="Zou M."/>
            <person name="Gao Y."/>
            <person name="Qin F."/>
            <person name="Hu Q."/>
            <person name="Xie B."/>
            <person name="Cheng X."/>
        </authorList>
    </citation>
    <scope>NUCLEOTIDE SEQUENCE [LARGE SCALE GENOMIC DNA]</scope>
    <source>
        <strain evidence="13 14">IJ1G</strain>
    </source>
</reference>
<dbReference type="EC" id="2.7.7.7" evidence="3"/>
<feature type="compositionally biased region" description="Acidic residues" evidence="10">
    <location>
        <begin position="213"/>
        <end position="227"/>
    </location>
</feature>
<feature type="domain" description="DNA polymerase alpha/delta/epsilon subunit B" evidence="11">
    <location>
        <begin position="238"/>
        <end position="491"/>
    </location>
</feature>
<dbReference type="Gene3D" id="3.60.21.50">
    <property type="match status" value="1"/>
</dbReference>
<keyword evidence="8" id="KW-0539">Nucleus</keyword>
<dbReference type="Pfam" id="PF04042">
    <property type="entry name" value="DNA_pol_E_B"/>
    <property type="match status" value="1"/>
</dbReference>
<gene>
    <name evidence="13" type="ORF">IF1G_01497</name>
</gene>
<comment type="subcellular location">
    <subcellularLocation>
        <location evidence="1">Nucleus</location>
    </subcellularLocation>
</comment>
<dbReference type="CDD" id="cd07387">
    <property type="entry name" value="MPP_PolD2_C"/>
    <property type="match status" value="1"/>
</dbReference>
<evidence type="ECO:0000256" key="1">
    <source>
        <dbReference type="ARBA" id="ARBA00004123"/>
    </source>
</evidence>
<evidence type="ECO:0000313" key="13">
    <source>
        <dbReference type="EMBL" id="TQV99282.1"/>
    </source>
</evidence>
<evidence type="ECO:0000256" key="7">
    <source>
        <dbReference type="ARBA" id="ARBA00022932"/>
    </source>
</evidence>
<dbReference type="InterPro" id="IPR041863">
    <property type="entry name" value="PolD2_C"/>
</dbReference>
<dbReference type="EMBL" id="SPUK01000002">
    <property type="protein sequence ID" value="TQV99282.1"/>
    <property type="molecule type" value="Genomic_DNA"/>
</dbReference>
<keyword evidence="6" id="KW-0235">DNA replication</keyword>
<evidence type="ECO:0000256" key="9">
    <source>
        <dbReference type="ARBA" id="ARBA00049244"/>
    </source>
</evidence>
<dbReference type="GO" id="GO:0043625">
    <property type="term" value="C:delta DNA polymerase complex"/>
    <property type="evidence" value="ECO:0007669"/>
    <property type="project" value="TreeGrafter"/>
</dbReference>
<feature type="region of interest" description="Disordered" evidence="10">
    <location>
        <begin position="301"/>
        <end position="320"/>
    </location>
</feature>
<feature type="region of interest" description="Disordered" evidence="10">
    <location>
        <begin position="1"/>
        <end position="27"/>
    </location>
</feature>
<evidence type="ECO:0000259" key="12">
    <source>
        <dbReference type="Pfam" id="PF18018"/>
    </source>
</evidence>
<evidence type="ECO:0000256" key="6">
    <source>
        <dbReference type="ARBA" id="ARBA00022705"/>
    </source>
</evidence>
<accession>A0A545VC09</accession>
<organism evidence="13 14">
    <name type="scientific">Cordyceps javanica</name>
    <dbReference type="NCBI Taxonomy" id="43265"/>
    <lineage>
        <taxon>Eukaryota</taxon>
        <taxon>Fungi</taxon>
        <taxon>Dikarya</taxon>
        <taxon>Ascomycota</taxon>
        <taxon>Pezizomycotina</taxon>
        <taxon>Sordariomycetes</taxon>
        <taxon>Hypocreomycetidae</taxon>
        <taxon>Hypocreales</taxon>
        <taxon>Cordycipitaceae</taxon>
        <taxon>Cordyceps</taxon>
    </lineage>
</organism>
<dbReference type="PANTHER" id="PTHR10416:SF0">
    <property type="entry name" value="DNA POLYMERASE DELTA SUBUNIT 2"/>
    <property type="match status" value="1"/>
</dbReference>
<dbReference type="InterPro" id="IPR007185">
    <property type="entry name" value="DNA_pol_a/d/e_bsu"/>
</dbReference>
<dbReference type="GO" id="GO:0006281">
    <property type="term" value="P:DNA repair"/>
    <property type="evidence" value="ECO:0007669"/>
    <property type="project" value="UniProtKB-ARBA"/>
</dbReference>
<dbReference type="InterPro" id="IPR040663">
    <property type="entry name" value="DNA_pol_D_N"/>
</dbReference>
<dbReference type="Pfam" id="PF18018">
    <property type="entry name" value="DNA_pol_D_N"/>
    <property type="match status" value="1"/>
</dbReference>
<evidence type="ECO:0000256" key="8">
    <source>
        <dbReference type="ARBA" id="ARBA00023242"/>
    </source>
</evidence>
<evidence type="ECO:0000256" key="4">
    <source>
        <dbReference type="ARBA" id="ARBA00022679"/>
    </source>
</evidence>
<evidence type="ECO:0000256" key="3">
    <source>
        <dbReference type="ARBA" id="ARBA00012417"/>
    </source>
</evidence>
<dbReference type="OrthoDB" id="3763at2759"/>
<dbReference type="GO" id="GO:0003677">
    <property type="term" value="F:DNA binding"/>
    <property type="evidence" value="ECO:0007669"/>
    <property type="project" value="InterPro"/>
</dbReference>
<evidence type="ECO:0000259" key="11">
    <source>
        <dbReference type="Pfam" id="PF04042"/>
    </source>
</evidence>
<comment type="catalytic activity">
    <reaction evidence="9">
        <text>DNA(n) + a 2'-deoxyribonucleoside 5'-triphosphate = DNA(n+1) + diphosphate</text>
        <dbReference type="Rhea" id="RHEA:22508"/>
        <dbReference type="Rhea" id="RHEA-COMP:17339"/>
        <dbReference type="Rhea" id="RHEA-COMP:17340"/>
        <dbReference type="ChEBI" id="CHEBI:33019"/>
        <dbReference type="ChEBI" id="CHEBI:61560"/>
        <dbReference type="ChEBI" id="CHEBI:173112"/>
        <dbReference type="EC" id="2.7.7.7"/>
    </reaction>
</comment>
<feature type="region of interest" description="Disordered" evidence="10">
    <location>
        <begin position="192"/>
        <end position="234"/>
    </location>
</feature>
<comment type="caution">
    <text evidence="13">The sequence shown here is derived from an EMBL/GenBank/DDBJ whole genome shotgun (WGS) entry which is preliminary data.</text>
</comment>